<dbReference type="EMBL" id="MUGY01000001">
    <property type="protein sequence ID" value="OXA98516.1"/>
    <property type="molecule type" value="Genomic_DNA"/>
</dbReference>
<feature type="transmembrane region" description="Helical" evidence="1">
    <location>
        <begin position="7"/>
        <end position="29"/>
    </location>
</feature>
<reference evidence="3 5" key="2">
    <citation type="submission" date="2016-11" db="EMBL/GenBank/DDBJ databases">
        <title>Whole genomes of Flavobacteriaceae.</title>
        <authorList>
            <person name="Stine C."/>
            <person name="Li C."/>
            <person name="Tadesse D."/>
        </authorList>
    </citation>
    <scope>NUCLEOTIDE SEQUENCE [LARGE SCALE GENOMIC DNA]</scope>
    <source>
        <strain evidence="3 5">ATCC 29551</strain>
    </source>
</reference>
<keyword evidence="5" id="KW-1185">Reference proteome</keyword>
<sequence length="520" mass="59851">MSLNKKIIIGIVSFLALLFLINSGLNFWVKKQLPKIIQDNNKTPYQITYEDIKIDLWAADIYASNIVINPKNAPKDSTTKIGIYSKIGTVAINDFSIWNLIFNDILRAKSITIDHARVILYKKDEKAIDNSNSIRTQVIEPFQKIIVVSNIYLNKASLDIMSTKTNKPILYTRNIALVLEGIVINDEILKQKIPFSYQKYALNCDSIYYKPNQFYTINASKIATNNHSLKVKNFSYIPLYSRQQFVQKITKEKDIFTVKATDININSMNWGFKNDVFFFNANSIVFDDLDANIYRNKIPEDDVSKKPLYNSLLRKIPFPLKIDTLSIQNSKLVYEEEINFQKGPAILTFSRFNLKAINLQSGFGLKKAADLDIKINCVFMKNSPLNVHWTLNVLDKNDGFRIKGSIAKFDVQAMYAFTKPYTNTSFKGTFDDYHFDITGNDKKATGNASLKYKDLKVTLYKKKNPEKEAKLKSSLANLILKKDSDNEAKKAEIELERIQEKSFYNFLWRCIAESFKKILI</sequence>
<evidence type="ECO:0000313" key="2">
    <source>
        <dbReference type="EMBL" id="KFF20192.1"/>
    </source>
</evidence>
<organism evidence="2 4">
    <name type="scientific">Flavobacterium hydatis</name>
    <name type="common">Cytophaga aquatilis</name>
    <dbReference type="NCBI Taxonomy" id="991"/>
    <lineage>
        <taxon>Bacteria</taxon>
        <taxon>Pseudomonadati</taxon>
        <taxon>Bacteroidota</taxon>
        <taxon>Flavobacteriia</taxon>
        <taxon>Flavobacteriales</taxon>
        <taxon>Flavobacteriaceae</taxon>
        <taxon>Flavobacterium</taxon>
    </lineage>
</organism>
<dbReference type="AlphaFoldDB" id="A0A086AU28"/>
<keyword evidence="1" id="KW-0472">Membrane</keyword>
<evidence type="ECO:0000313" key="5">
    <source>
        <dbReference type="Proteomes" id="UP000198424"/>
    </source>
</evidence>
<gene>
    <name evidence="3" type="ORF">B0A62_01565</name>
    <name evidence="2" type="ORF">IW20_00080</name>
</gene>
<accession>A0A086AU28</accession>
<protein>
    <recommendedName>
        <fullName evidence="6">AsmA-like C-terminal domain-containing protein</fullName>
    </recommendedName>
</protein>
<evidence type="ECO:0000313" key="4">
    <source>
        <dbReference type="Proteomes" id="UP000028712"/>
    </source>
</evidence>
<keyword evidence="1" id="KW-1133">Transmembrane helix</keyword>
<dbReference type="EMBL" id="JPRM01000001">
    <property type="protein sequence ID" value="KFF20192.1"/>
    <property type="molecule type" value="Genomic_DNA"/>
</dbReference>
<reference evidence="2 4" key="1">
    <citation type="submission" date="2014-07" db="EMBL/GenBank/DDBJ databases">
        <title>Genome of Flavobacterium hydatis DSM 2063.</title>
        <authorList>
            <person name="Pipes S.E."/>
            <person name="Stropko S.J."/>
            <person name="Newman J.D."/>
        </authorList>
    </citation>
    <scope>NUCLEOTIDE SEQUENCE [LARGE SCALE GENOMIC DNA]</scope>
    <source>
        <strain evidence="2 4">DSM 2063</strain>
    </source>
</reference>
<dbReference type="Proteomes" id="UP000028712">
    <property type="component" value="Unassembled WGS sequence"/>
</dbReference>
<dbReference type="Proteomes" id="UP000198424">
    <property type="component" value="Unassembled WGS sequence"/>
</dbReference>
<name>A0A086AU28_FLAHY</name>
<evidence type="ECO:0000313" key="3">
    <source>
        <dbReference type="EMBL" id="OXA98516.1"/>
    </source>
</evidence>
<evidence type="ECO:0008006" key="6">
    <source>
        <dbReference type="Google" id="ProtNLM"/>
    </source>
</evidence>
<dbReference type="eggNOG" id="ENOG502Z80K">
    <property type="taxonomic scope" value="Bacteria"/>
</dbReference>
<evidence type="ECO:0000256" key="1">
    <source>
        <dbReference type="SAM" id="Phobius"/>
    </source>
</evidence>
<dbReference type="RefSeq" id="WP_035617250.1">
    <property type="nucleotide sequence ID" value="NZ_JBEWQG010000016.1"/>
</dbReference>
<keyword evidence="1" id="KW-0812">Transmembrane</keyword>
<comment type="caution">
    <text evidence="2">The sequence shown here is derived from an EMBL/GenBank/DDBJ whole genome shotgun (WGS) entry which is preliminary data.</text>
</comment>
<proteinExistence type="predicted"/>
<dbReference type="OrthoDB" id="1412480at2"/>
<dbReference type="STRING" id="991.IW20_00080"/>